<dbReference type="GO" id="GO:0006427">
    <property type="term" value="P:histidyl-tRNA aminoacylation"/>
    <property type="evidence" value="ECO:0007669"/>
    <property type="project" value="TreeGrafter"/>
</dbReference>
<comment type="caution">
    <text evidence="7">The sequence shown here is derived from an EMBL/GenBank/DDBJ whole genome shotgun (WGS) entry which is preliminary data.</text>
</comment>
<dbReference type="InterPro" id="IPR004154">
    <property type="entry name" value="Anticodon-bd"/>
</dbReference>
<dbReference type="InterPro" id="IPR045864">
    <property type="entry name" value="aa-tRNA-synth_II/BPL/LPL"/>
</dbReference>
<dbReference type="InterPro" id="IPR004516">
    <property type="entry name" value="HisRS/HisZ"/>
</dbReference>
<feature type="compositionally biased region" description="Basic residues" evidence="5">
    <location>
        <begin position="1"/>
        <end position="12"/>
    </location>
</feature>
<dbReference type="EMBL" id="PCVC01000013">
    <property type="protein sequence ID" value="PIQ67120.1"/>
    <property type="molecule type" value="Genomic_DNA"/>
</dbReference>
<dbReference type="Proteomes" id="UP000229834">
    <property type="component" value="Unassembled WGS sequence"/>
</dbReference>
<dbReference type="Pfam" id="PF03129">
    <property type="entry name" value="HGTP_anticodon"/>
    <property type="match status" value="1"/>
</dbReference>
<evidence type="ECO:0000313" key="8">
    <source>
        <dbReference type="Proteomes" id="UP000229834"/>
    </source>
</evidence>
<dbReference type="InterPro" id="IPR036621">
    <property type="entry name" value="Anticodon-bd_dom_sf"/>
</dbReference>
<name>A0A2H0K786_9BACT</name>
<dbReference type="Gene3D" id="3.30.930.10">
    <property type="entry name" value="Bira Bifunctional Protein, Domain 2"/>
    <property type="match status" value="1"/>
</dbReference>
<evidence type="ECO:0000256" key="4">
    <source>
        <dbReference type="PIRSR" id="PIRSR001549-1"/>
    </source>
</evidence>
<evidence type="ECO:0000313" key="7">
    <source>
        <dbReference type="EMBL" id="PIQ67120.1"/>
    </source>
</evidence>
<protein>
    <recommendedName>
        <fullName evidence="3">Histidyl-tRNA synthetase</fullName>
    </recommendedName>
</protein>
<keyword evidence="2" id="KW-0436">Ligase</keyword>
<organism evidence="7 8">
    <name type="scientific">Candidatus Zambryskibacteria bacterium CG11_big_fil_rev_8_21_14_0_20_40_24</name>
    <dbReference type="NCBI Taxonomy" id="1975116"/>
    <lineage>
        <taxon>Bacteria</taxon>
        <taxon>Candidatus Zambryskiibacteriota</taxon>
    </lineage>
</organism>
<sequence>MSKRIKKNKDRTKKNLDNHLAPKFDYPSEVSLYFGFSPIKTPTIKKEDIDASKSFSMEQDGSSPLSCVCEEKFAILRTYLKNEMHSLPQPVMLEYKKPLRGMKQKKHGENHVGLEIIGVSSAAAEALAIRTACSILEDEGYENLELRINSIGDKDSILAFEKNLHNYVRKNISSMPTELQKLVKQDVFNLTRNTREEWSKWTDGAPKSISFLTDHSRNHLKEALEFIETLGFPYHISSNLIGNPKFCSHIIFEITTETNSGPQLVAHGYRYERISKRAGLKKETPALGLSVFYKPIKNKSKLRPLPKAKYCLIQVGFAAKLKVLNVIELLRKAKIAVAYSIFKDKLSSQILSAENLKVSHLILIGQKEALEDAVVVRDINTRVQETIPAEKLAYHLKSLK</sequence>
<reference evidence="7 8" key="1">
    <citation type="submission" date="2017-09" db="EMBL/GenBank/DDBJ databases">
        <title>Depth-based differentiation of microbial function through sediment-hosted aquifers and enrichment of novel symbionts in the deep terrestrial subsurface.</title>
        <authorList>
            <person name="Probst A.J."/>
            <person name="Ladd B."/>
            <person name="Jarett J.K."/>
            <person name="Geller-Mcgrath D.E."/>
            <person name="Sieber C.M."/>
            <person name="Emerson J.B."/>
            <person name="Anantharaman K."/>
            <person name="Thomas B.C."/>
            <person name="Malmstrom R."/>
            <person name="Stieglmeier M."/>
            <person name="Klingl A."/>
            <person name="Woyke T."/>
            <person name="Ryan C.M."/>
            <person name="Banfield J.F."/>
        </authorList>
    </citation>
    <scope>NUCLEOTIDE SEQUENCE [LARGE SCALE GENOMIC DNA]</scope>
    <source>
        <strain evidence="7">CG11_big_fil_rev_8_21_14_0_20_40_24</strain>
    </source>
</reference>
<dbReference type="Gene3D" id="3.40.50.800">
    <property type="entry name" value="Anticodon-binding domain"/>
    <property type="match status" value="1"/>
</dbReference>
<gene>
    <name evidence="7" type="ORF">COV95_00465</name>
</gene>
<feature type="region of interest" description="Disordered" evidence="5">
    <location>
        <begin position="1"/>
        <end position="20"/>
    </location>
</feature>
<comment type="similarity">
    <text evidence="1">Belongs to the class-II aminoacyl-tRNA synthetase family.</text>
</comment>
<dbReference type="GO" id="GO:0005737">
    <property type="term" value="C:cytoplasm"/>
    <property type="evidence" value="ECO:0007669"/>
    <property type="project" value="InterPro"/>
</dbReference>
<dbReference type="AlphaFoldDB" id="A0A2H0K786"/>
<dbReference type="SUPFAM" id="SSF55681">
    <property type="entry name" value="Class II aaRS and biotin synthetases"/>
    <property type="match status" value="1"/>
</dbReference>
<proteinExistence type="inferred from homology"/>
<dbReference type="GO" id="GO:0004821">
    <property type="term" value="F:histidine-tRNA ligase activity"/>
    <property type="evidence" value="ECO:0007669"/>
    <property type="project" value="TreeGrafter"/>
</dbReference>
<keyword evidence="2" id="KW-0030">Aminoacyl-tRNA synthetase</keyword>
<dbReference type="PIRSF" id="PIRSF001549">
    <property type="entry name" value="His-tRNA_synth"/>
    <property type="match status" value="1"/>
</dbReference>
<evidence type="ECO:0000256" key="2">
    <source>
        <dbReference type="ARBA" id="ARBA00023146"/>
    </source>
</evidence>
<feature type="domain" description="Anticodon-binding" evidence="6">
    <location>
        <begin position="317"/>
        <end position="397"/>
    </location>
</feature>
<evidence type="ECO:0000259" key="6">
    <source>
        <dbReference type="Pfam" id="PF03129"/>
    </source>
</evidence>
<accession>A0A2H0K786</accession>
<evidence type="ECO:0000256" key="1">
    <source>
        <dbReference type="ARBA" id="ARBA00008226"/>
    </source>
</evidence>
<dbReference type="SUPFAM" id="SSF52954">
    <property type="entry name" value="Class II aaRS ABD-related"/>
    <property type="match status" value="1"/>
</dbReference>
<evidence type="ECO:0000256" key="5">
    <source>
        <dbReference type="SAM" id="MobiDB-lite"/>
    </source>
</evidence>
<dbReference type="PANTHER" id="PTHR43707">
    <property type="entry name" value="HISTIDYL-TRNA SYNTHETASE"/>
    <property type="match status" value="1"/>
</dbReference>
<evidence type="ECO:0000256" key="3">
    <source>
        <dbReference type="ARBA" id="ARBA00030619"/>
    </source>
</evidence>
<feature type="binding site" evidence="4">
    <location>
        <position position="115"/>
    </location>
    <ligand>
        <name>L-histidine</name>
        <dbReference type="ChEBI" id="CHEBI:57595"/>
    </ligand>
</feature>
<dbReference type="PANTHER" id="PTHR43707:SF1">
    <property type="entry name" value="HISTIDINE--TRNA LIGASE, MITOCHONDRIAL-RELATED"/>
    <property type="match status" value="1"/>
</dbReference>